<feature type="domain" description="N-acetyltransferase" evidence="1">
    <location>
        <begin position="55"/>
        <end position="163"/>
    </location>
</feature>
<keyword evidence="2" id="KW-0808">Transferase</keyword>
<dbReference type="InterPro" id="IPR016181">
    <property type="entry name" value="Acyl_CoA_acyltransferase"/>
</dbReference>
<gene>
    <name evidence="2" type="ORF">C8N45_10165</name>
</gene>
<evidence type="ECO:0000259" key="1">
    <source>
        <dbReference type="Pfam" id="PF13302"/>
    </source>
</evidence>
<evidence type="ECO:0000313" key="3">
    <source>
        <dbReference type="Proteomes" id="UP000244523"/>
    </source>
</evidence>
<accession>A0A2T6KPK2</accession>
<dbReference type="EMBL" id="QBUD01000001">
    <property type="protein sequence ID" value="PUB18481.1"/>
    <property type="molecule type" value="Genomic_DNA"/>
</dbReference>
<dbReference type="PANTHER" id="PTHR43792:SF1">
    <property type="entry name" value="N-ACETYLTRANSFERASE DOMAIN-CONTAINING PROTEIN"/>
    <property type="match status" value="1"/>
</dbReference>
<proteinExistence type="predicted"/>
<dbReference type="Proteomes" id="UP000244523">
    <property type="component" value="Unassembled WGS sequence"/>
</dbReference>
<sequence>MQSGTDMVPPLHAFATQRLSVQEWSSWLEDPKWKARLISDLGELLTERVLIDLPPSMATENNDAAIENWIIRQSQEGTTYVVQLAGADRIIGLLILAQSPERDDKTIHLGYLLAEDVWGHGYASELVLGLTAALAKGASIRLCGGVSSNNPASARVLKKAGFRRLDENTPQNTDFYILDVGWSASPERSQK</sequence>
<dbReference type="InterPro" id="IPR000182">
    <property type="entry name" value="GNAT_dom"/>
</dbReference>
<evidence type="ECO:0000313" key="2">
    <source>
        <dbReference type="EMBL" id="PUB18481.1"/>
    </source>
</evidence>
<dbReference type="GO" id="GO:0016747">
    <property type="term" value="F:acyltransferase activity, transferring groups other than amino-acyl groups"/>
    <property type="evidence" value="ECO:0007669"/>
    <property type="project" value="InterPro"/>
</dbReference>
<dbReference type="RefSeq" id="WP_220270415.1">
    <property type="nucleotide sequence ID" value="NZ_QPJP01000001.1"/>
</dbReference>
<dbReference type="PANTHER" id="PTHR43792">
    <property type="entry name" value="GNAT FAMILY, PUTATIVE (AFU_ORTHOLOGUE AFUA_3G00765)-RELATED-RELATED"/>
    <property type="match status" value="1"/>
</dbReference>
<name>A0A2T6KPK2_9RHOB</name>
<keyword evidence="3" id="KW-1185">Reference proteome</keyword>
<protein>
    <submittedName>
        <fullName evidence="2">Acetyltransferase (GNAT) family protein</fullName>
    </submittedName>
</protein>
<dbReference type="Gene3D" id="3.40.630.30">
    <property type="match status" value="1"/>
</dbReference>
<dbReference type="Pfam" id="PF13302">
    <property type="entry name" value="Acetyltransf_3"/>
    <property type="match status" value="1"/>
</dbReference>
<organism evidence="2 3">
    <name type="scientific">Yoonia sediminilitoris</name>
    <dbReference type="NCBI Taxonomy" id="1286148"/>
    <lineage>
        <taxon>Bacteria</taxon>
        <taxon>Pseudomonadati</taxon>
        <taxon>Pseudomonadota</taxon>
        <taxon>Alphaproteobacteria</taxon>
        <taxon>Rhodobacterales</taxon>
        <taxon>Paracoccaceae</taxon>
        <taxon>Yoonia</taxon>
    </lineage>
</organism>
<dbReference type="SUPFAM" id="SSF55729">
    <property type="entry name" value="Acyl-CoA N-acyltransferases (Nat)"/>
    <property type="match status" value="1"/>
</dbReference>
<dbReference type="AlphaFoldDB" id="A0A2T6KPK2"/>
<reference evidence="2 3" key="1">
    <citation type="submission" date="2018-04" db="EMBL/GenBank/DDBJ databases">
        <title>Genomic Encyclopedia of Archaeal and Bacterial Type Strains, Phase II (KMG-II): from individual species to whole genera.</title>
        <authorList>
            <person name="Goeker M."/>
        </authorList>
    </citation>
    <scope>NUCLEOTIDE SEQUENCE [LARGE SCALE GENOMIC DNA]</scope>
    <source>
        <strain evidence="2 3">DSM 29955</strain>
    </source>
</reference>
<dbReference type="InterPro" id="IPR051531">
    <property type="entry name" value="N-acetyltransferase"/>
</dbReference>
<comment type="caution">
    <text evidence="2">The sequence shown here is derived from an EMBL/GenBank/DDBJ whole genome shotgun (WGS) entry which is preliminary data.</text>
</comment>